<proteinExistence type="predicted"/>
<dbReference type="AlphaFoldDB" id="A0A2V1D3J5"/>
<dbReference type="Proteomes" id="UP000244855">
    <property type="component" value="Unassembled WGS sequence"/>
</dbReference>
<accession>A0A2V1D3J5</accession>
<evidence type="ECO:0000313" key="1">
    <source>
        <dbReference type="EMBL" id="PVH92582.1"/>
    </source>
</evidence>
<organism evidence="1 2">
    <name type="scientific">Periconia macrospinosa</name>
    <dbReference type="NCBI Taxonomy" id="97972"/>
    <lineage>
        <taxon>Eukaryota</taxon>
        <taxon>Fungi</taxon>
        <taxon>Dikarya</taxon>
        <taxon>Ascomycota</taxon>
        <taxon>Pezizomycotina</taxon>
        <taxon>Dothideomycetes</taxon>
        <taxon>Pleosporomycetidae</taxon>
        <taxon>Pleosporales</taxon>
        <taxon>Massarineae</taxon>
        <taxon>Periconiaceae</taxon>
        <taxon>Periconia</taxon>
    </lineage>
</organism>
<evidence type="ECO:0000313" key="2">
    <source>
        <dbReference type="Proteomes" id="UP000244855"/>
    </source>
</evidence>
<dbReference type="EMBL" id="KZ805666">
    <property type="protein sequence ID" value="PVH92582.1"/>
    <property type="molecule type" value="Genomic_DNA"/>
</dbReference>
<gene>
    <name evidence="1" type="ORF">DM02DRAFT_270358</name>
</gene>
<keyword evidence="2" id="KW-1185">Reference proteome</keyword>
<name>A0A2V1D3J5_9PLEO</name>
<reference evidence="1 2" key="1">
    <citation type="journal article" date="2018" name="Sci. Rep.">
        <title>Comparative genomics provides insights into the lifestyle and reveals functional heterogeneity of dark septate endophytic fungi.</title>
        <authorList>
            <person name="Knapp D.G."/>
            <person name="Nemeth J.B."/>
            <person name="Barry K."/>
            <person name="Hainaut M."/>
            <person name="Henrissat B."/>
            <person name="Johnson J."/>
            <person name="Kuo A."/>
            <person name="Lim J.H.P."/>
            <person name="Lipzen A."/>
            <person name="Nolan M."/>
            <person name="Ohm R.A."/>
            <person name="Tamas L."/>
            <person name="Grigoriev I.V."/>
            <person name="Spatafora J.W."/>
            <person name="Nagy L.G."/>
            <person name="Kovacs G.M."/>
        </authorList>
    </citation>
    <scope>NUCLEOTIDE SEQUENCE [LARGE SCALE GENOMIC DNA]</scope>
    <source>
        <strain evidence="1 2">DSE2036</strain>
    </source>
</reference>
<sequence>MANDATQASVGCRTQNDDGRKASHICAQHPYTEPCLDDSQRYVLPHRPGTMCFRNARNPQHGPIQIFSSVFWVKRAHETATNARAHLPAQRSAPNLTSNATPCASACAMLRCLKKRVRETRGSNGVALRALQSSLWQRFLQPAHPTSPALLSCVFHRFTSHYFFFNVCFSVEERTNLHSDPPLFTNFVFPCRVPQMS</sequence>
<protein>
    <submittedName>
        <fullName evidence="1">Uncharacterized protein</fullName>
    </submittedName>
</protein>